<comment type="caution">
    <text evidence="1">The sequence shown here is derived from an EMBL/GenBank/DDBJ whole genome shotgun (WGS) entry which is preliminary data.</text>
</comment>
<dbReference type="EMBL" id="JANBUJ010000467">
    <property type="protein sequence ID" value="KAJ2771848.1"/>
    <property type="molecule type" value="Genomic_DNA"/>
</dbReference>
<evidence type="ECO:0000313" key="2">
    <source>
        <dbReference type="Proteomes" id="UP001140234"/>
    </source>
</evidence>
<protein>
    <submittedName>
        <fullName evidence="1">GDSL esterase/lipase 6</fullName>
    </submittedName>
</protein>
<feature type="non-terminal residue" evidence="1">
    <location>
        <position position="1"/>
    </location>
</feature>
<accession>A0ACC1K1U5</accession>
<proteinExistence type="predicted"/>
<organism evidence="1 2">
    <name type="scientific">Coemansia nantahalensis</name>
    <dbReference type="NCBI Taxonomy" id="2789366"/>
    <lineage>
        <taxon>Eukaryota</taxon>
        <taxon>Fungi</taxon>
        <taxon>Fungi incertae sedis</taxon>
        <taxon>Zoopagomycota</taxon>
        <taxon>Kickxellomycotina</taxon>
        <taxon>Kickxellomycetes</taxon>
        <taxon>Kickxellales</taxon>
        <taxon>Kickxellaceae</taxon>
        <taxon>Coemansia</taxon>
    </lineage>
</organism>
<keyword evidence="2" id="KW-1185">Reference proteome</keyword>
<dbReference type="Proteomes" id="UP001140234">
    <property type="component" value="Unassembled WGS sequence"/>
</dbReference>
<sequence length="293" mass="31942">YLAPLLGYNLYNKAIGGATSDNRHSSVLDLIPLNPIDIPSNQDQINFFKAIRPFYSLSSTINSDIAVLEIGANDFFAQGFNMASGTLTPESFISTLSTTVLDQLEQLRRIGFKNFFIPDLAHIQSTPYAKLLDIEALANSTVTRYNQVLAQKVSAWAASKTGLGFVTIGPIGKFVDVTALSPTVSQALGLTDTETSCLGGNFLNLLQADNKLTALLNLVLDAKDDLMCSDPSTNYFFDIVHPTERVQRLFGYFAKHAIDAARSGKTYEMSEANMLSLIKTYNLGTPAPKPARI</sequence>
<reference evidence="1" key="1">
    <citation type="submission" date="2022-07" db="EMBL/GenBank/DDBJ databases">
        <title>Phylogenomic reconstructions and comparative analyses of Kickxellomycotina fungi.</title>
        <authorList>
            <person name="Reynolds N.K."/>
            <person name="Stajich J.E."/>
            <person name="Barry K."/>
            <person name="Grigoriev I.V."/>
            <person name="Crous P."/>
            <person name="Smith M.E."/>
        </authorList>
    </citation>
    <scope>NUCLEOTIDE SEQUENCE</scope>
    <source>
        <strain evidence="1">CBS 109366</strain>
    </source>
</reference>
<evidence type="ECO:0000313" key="1">
    <source>
        <dbReference type="EMBL" id="KAJ2771848.1"/>
    </source>
</evidence>
<name>A0ACC1K1U5_9FUNG</name>
<gene>
    <name evidence="1" type="primary">GLIP6</name>
    <name evidence="1" type="ORF">IWQ57_002023</name>
</gene>